<feature type="binding site" evidence="11">
    <location>
        <position position="285"/>
    </location>
    <ligand>
        <name>Zn(2+)</name>
        <dbReference type="ChEBI" id="CHEBI:29105"/>
        <label>2</label>
        <note>catalytic</note>
    </ligand>
</feature>
<dbReference type="GO" id="GO:0008270">
    <property type="term" value="F:zinc ion binding"/>
    <property type="evidence" value="ECO:0007669"/>
    <property type="project" value="InterPro"/>
</dbReference>
<evidence type="ECO:0000313" key="15">
    <source>
        <dbReference type="Proteomes" id="UP000325577"/>
    </source>
</evidence>
<feature type="binding site" evidence="11">
    <location>
        <position position="218"/>
    </location>
    <ligand>
        <name>Zn(2+)</name>
        <dbReference type="ChEBI" id="CHEBI:29105"/>
        <label>1</label>
    </ligand>
</feature>
<evidence type="ECO:0000256" key="6">
    <source>
        <dbReference type="ARBA" id="ARBA00022833"/>
    </source>
</evidence>
<feature type="binding site" evidence="11">
    <location>
        <position position="245"/>
    </location>
    <ligand>
        <name>Ca(2+)</name>
        <dbReference type="ChEBI" id="CHEBI:29108"/>
        <label>3</label>
    </ligand>
</feature>
<dbReference type="EMBL" id="CM018032">
    <property type="protein sequence ID" value="KAA8548049.1"/>
    <property type="molecule type" value="Genomic_DNA"/>
</dbReference>
<feature type="binding site" evidence="11">
    <location>
        <position position="220"/>
    </location>
    <ligand>
        <name>Zn(2+)</name>
        <dbReference type="ChEBI" id="CHEBI:29105"/>
        <label>1</label>
    </ligand>
</feature>
<dbReference type="FunFam" id="3.40.390.10:FF:000018">
    <property type="entry name" value="Metalloendoproteinase 1"/>
    <property type="match status" value="1"/>
</dbReference>
<feature type="signal peptide" evidence="12">
    <location>
        <begin position="1"/>
        <end position="24"/>
    </location>
</feature>
<feature type="chain" id="PRO_5023935449" description="Peptidase metallopeptidase domain-containing protein" evidence="12">
    <location>
        <begin position="25"/>
        <end position="370"/>
    </location>
</feature>
<comment type="similarity">
    <text evidence="1">Belongs to the peptidase M10A family. Matrix metalloproteinases (MMPs) subfamily.</text>
</comment>
<name>A0A5J5BYQ4_9ASTE</name>
<dbReference type="InterPro" id="IPR024079">
    <property type="entry name" value="MetalloPept_cat_dom_sf"/>
</dbReference>
<dbReference type="GO" id="GO:0004222">
    <property type="term" value="F:metalloendopeptidase activity"/>
    <property type="evidence" value="ECO:0007669"/>
    <property type="project" value="InterPro"/>
</dbReference>
<feature type="binding site" evidence="11">
    <location>
        <position position="248"/>
    </location>
    <ligand>
        <name>Ca(2+)</name>
        <dbReference type="ChEBI" id="CHEBI:29108"/>
        <label>1</label>
    </ligand>
</feature>
<accession>A0A5J5BYQ4</accession>
<evidence type="ECO:0000256" key="8">
    <source>
        <dbReference type="ARBA" id="ARBA00023145"/>
    </source>
</evidence>
<dbReference type="InterPro" id="IPR033739">
    <property type="entry name" value="M10A_MMP"/>
</dbReference>
<keyword evidence="3 11" id="KW-0479">Metal-binding</keyword>
<gene>
    <name evidence="14" type="ORF">F0562_004690</name>
</gene>
<evidence type="ECO:0000313" key="14">
    <source>
        <dbReference type="EMBL" id="KAA8548049.1"/>
    </source>
</evidence>
<evidence type="ECO:0000256" key="5">
    <source>
        <dbReference type="ARBA" id="ARBA00022801"/>
    </source>
</evidence>
<keyword evidence="8" id="KW-0865">Zymogen</keyword>
<sequence length="370" mass="41199">MAPKVSQLFSIFLLFLVLPVLSYAGSFASPKGGKPSPFGFLEHLQGCHKGEKVKGLQELKKYLENFGYLNYNHFKNHTHANDDDFDDFLESAIKTYQLNYHLKTTGALDAQTVSKMMMPRCGVADIINGTSWMRAGKKRHPVGHNTIHTIAHYSFFDGNPKWSKTHLTYGFPSGTQSNIISTVARAFDKWASVSHFTFSQTQDYTNADLKVSFHRRDHGDGHPFDGPGGTLAHAWSPSDGRFHYDADEQWSIGPVPNAFDLETVALHEIGHLLGLGHSSVQDAIMFSVIASGVTKGSSAPPKGGKPSPFEFLKHLQGCHKGEKTKGLQELKKYLENFGYLNYGYSKNHTHANDDDFDDLLESAIKTYQLN</sequence>
<reference evidence="14 15" key="1">
    <citation type="submission" date="2019-09" db="EMBL/GenBank/DDBJ databases">
        <title>A chromosome-level genome assembly of the Chinese tupelo Nyssa sinensis.</title>
        <authorList>
            <person name="Yang X."/>
            <person name="Kang M."/>
            <person name="Yang Y."/>
            <person name="Xiong H."/>
            <person name="Wang M."/>
            <person name="Zhang Z."/>
            <person name="Wang Z."/>
            <person name="Wu H."/>
            <person name="Ma T."/>
            <person name="Liu J."/>
            <person name="Xi Z."/>
        </authorList>
    </citation>
    <scope>NUCLEOTIDE SEQUENCE [LARGE SCALE GENOMIC DNA]</scope>
    <source>
        <strain evidence="14">J267</strain>
        <tissue evidence="14">Leaf</tissue>
    </source>
</reference>
<evidence type="ECO:0000256" key="3">
    <source>
        <dbReference type="ARBA" id="ARBA00022723"/>
    </source>
</evidence>
<comment type="cofactor">
    <cofactor evidence="11">
        <name>Zn(2+)</name>
        <dbReference type="ChEBI" id="CHEBI:29105"/>
    </cofactor>
    <text evidence="11">Binds 2 Zn(2+) ions per subunit.</text>
</comment>
<evidence type="ECO:0000256" key="1">
    <source>
        <dbReference type="ARBA" id="ARBA00009614"/>
    </source>
</evidence>
<feature type="domain" description="Peptidase metallopeptidase" evidence="13">
    <location>
        <begin position="158"/>
        <end position="297"/>
    </location>
</feature>
<dbReference type="SMART" id="SM00235">
    <property type="entry name" value="ZnMc"/>
    <property type="match status" value="1"/>
</dbReference>
<dbReference type="Pfam" id="PF00413">
    <property type="entry name" value="Peptidase_M10"/>
    <property type="match status" value="1"/>
</dbReference>
<feature type="binding site" evidence="11">
    <location>
        <position position="277"/>
    </location>
    <ligand>
        <name>Zn(2+)</name>
        <dbReference type="ChEBI" id="CHEBI:29105"/>
        <label>2</label>
        <note>catalytic</note>
    </ligand>
</feature>
<dbReference type="CDD" id="cd04278">
    <property type="entry name" value="ZnMc_MMP"/>
    <property type="match status" value="1"/>
</dbReference>
<dbReference type="GO" id="GO:0030574">
    <property type="term" value="P:collagen catabolic process"/>
    <property type="evidence" value="ECO:0007669"/>
    <property type="project" value="TreeGrafter"/>
</dbReference>
<dbReference type="GO" id="GO:0031012">
    <property type="term" value="C:extracellular matrix"/>
    <property type="evidence" value="ECO:0007669"/>
    <property type="project" value="InterPro"/>
</dbReference>
<dbReference type="Proteomes" id="UP000325577">
    <property type="component" value="Linkage Group LG1"/>
</dbReference>
<evidence type="ECO:0000256" key="7">
    <source>
        <dbReference type="ARBA" id="ARBA00023049"/>
    </source>
</evidence>
<dbReference type="InterPro" id="IPR002477">
    <property type="entry name" value="Peptidoglycan-bd-like"/>
</dbReference>
<dbReference type="PANTHER" id="PTHR10201:SF213">
    <property type="entry name" value="METALLOENDOPROTEINASE 2-MMP-LIKE"/>
    <property type="match status" value="1"/>
</dbReference>
<feature type="binding site" description="in inhibited form" evidence="11">
    <location>
        <position position="121"/>
    </location>
    <ligand>
        <name>Zn(2+)</name>
        <dbReference type="ChEBI" id="CHEBI:29105"/>
        <label>2</label>
        <note>catalytic</note>
    </ligand>
</feature>
<dbReference type="OrthoDB" id="406838at2759"/>
<dbReference type="InterPro" id="IPR006026">
    <property type="entry name" value="Peptidase_Metallo"/>
</dbReference>
<feature type="binding site" evidence="11">
    <location>
        <position position="267"/>
    </location>
    <ligand>
        <name>Zn(2+)</name>
        <dbReference type="ChEBI" id="CHEBI:29105"/>
        <label>2</label>
        <note>catalytic</note>
    </ligand>
</feature>
<dbReference type="SUPFAM" id="SSF55486">
    <property type="entry name" value="Metalloproteases ('zincins'), catalytic domain"/>
    <property type="match status" value="1"/>
</dbReference>
<dbReference type="Pfam" id="PF01471">
    <property type="entry name" value="PG_binding_1"/>
    <property type="match status" value="1"/>
</dbReference>
<keyword evidence="11" id="KW-0106">Calcium</keyword>
<dbReference type="GO" id="GO:0030198">
    <property type="term" value="P:extracellular matrix organization"/>
    <property type="evidence" value="ECO:0007669"/>
    <property type="project" value="TreeGrafter"/>
</dbReference>
<organism evidence="14 15">
    <name type="scientific">Nyssa sinensis</name>
    <dbReference type="NCBI Taxonomy" id="561372"/>
    <lineage>
        <taxon>Eukaryota</taxon>
        <taxon>Viridiplantae</taxon>
        <taxon>Streptophyta</taxon>
        <taxon>Embryophyta</taxon>
        <taxon>Tracheophyta</taxon>
        <taxon>Spermatophyta</taxon>
        <taxon>Magnoliopsida</taxon>
        <taxon>eudicotyledons</taxon>
        <taxon>Gunneridae</taxon>
        <taxon>Pentapetalae</taxon>
        <taxon>asterids</taxon>
        <taxon>Cornales</taxon>
        <taxon>Nyssaceae</taxon>
        <taxon>Nyssa</taxon>
    </lineage>
</organism>
<keyword evidence="2" id="KW-0645">Protease</keyword>
<dbReference type="InterPro" id="IPR001818">
    <property type="entry name" value="Pept_M10_metallopeptidase"/>
</dbReference>
<feature type="binding site" evidence="11">
    <location>
        <position position="208"/>
    </location>
    <ligand>
        <name>Ca(2+)</name>
        <dbReference type="ChEBI" id="CHEBI:29108"/>
        <label>2</label>
    </ligand>
</feature>
<feature type="binding site" evidence="11">
    <location>
        <position position="248"/>
    </location>
    <ligand>
        <name>Ca(2+)</name>
        <dbReference type="ChEBI" id="CHEBI:29108"/>
        <label>3</label>
    </ligand>
</feature>
<keyword evidence="6 11" id="KW-0862">Zinc</keyword>
<keyword evidence="9" id="KW-0325">Glycoprotein</keyword>
<evidence type="ECO:0000256" key="11">
    <source>
        <dbReference type="PIRSR" id="PIRSR621190-2"/>
    </source>
</evidence>
<keyword evidence="4 12" id="KW-0732">Signal</keyword>
<dbReference type="AlphaFoldDB" id="A0A5J5BYQ4"/>
<keyword evidence="5" id="KW-0378">Hydrolase</keyword>
<evidence type="ECO:0000256" key="4">
    <source>
        <dbReference type="ARBA" id="ARBA00022729"/>
    </source>
</evidence>
<proteinExistence type="inferred from homology"/>
<feature type="binding site" evidence="11">
    <location>
        <position position="226"/>
    </location>
    <ligand>
        <name>Ca(2+)</name>
        <dbReference type="ChEBI" id="CHEBI:29108"/>
        <label>3</label>
    </ligand>
</feature>
<dbReference type="SUPFAM" id="SSF47090">
    <property type="entry name" value="PGBD-like"/>
    <property type="match status" value="1"/>
</dbReference>
<evidence type="ECO:0000256" key="9">
    <source>
        <dbReference type="ARBA" id="ARBA00023180"/>
    </source>
</evidence>
<evidence type="ECO:0000256" key="2">
    <source>
        <dbReference type="ARBA" id="ARBA00022670"/>
    </source>
</evidence>
<dbReference type="InterPro" id="IPR036365">
    <property type="entry name" value="PGBD-like_sf"/>
</dbReference>
<dbReference type="Gene3D" id="3.40.390.10">
    <property type="entry name" value="Collagenase (Catalytic Domain)"/>
    <property type="match status" value="1"/>
</dbReference>
<dbReference type="PRINTS" id="PR00138">
    <property type="entry name" value="MATRIXIN"/>
</dbReference>
<feature type="binding site" evidence="11">
    <location>
        <position position="243"/>
    </location>
    <ligand>
        <name>Zn(2+)</name>
        <dbReference type="ChEBI" id="CHEBI:29105"/>
        <label>1</label>
    </ligand>
</feature>
<feature type="binding site" evidence="11">
    <location>
        <position position="271"/>
    </location>
    <ligand>
        <name>Zn(2+)</name>
        <dbReference type="ChEBI" id="CHEBI:29105"/>
        <label>2</label>
        <note>catalytic</note>
    </ligand>
</feature>
<dbReference type="InterPro" id="IPR021190">
    <property type="entry name" value="Pept_M10A"/>
</dbReference>
<evidence type="ECO:0000256" key="12">
    <source>
        <dbReference type="SAM" id="SignalP"/>
    </source>
</evidence>
<feature type="binding site" evidence="11">
    <location>
        <position position="225"/>
    </location>
    <ligand>
        <name>Ca(2+)</name>
        <dbReference type="ChEBI" id="CHEBI:29108"/>
        <label>3</label>
    </ligand>
</feature>
<protein>
    <recommendedName>
        <fullName evidence="13">Peptidase metallopeptidase domain-containing protein</fullName>
    </recommendedName>
</protein>
<evidence type="ECO:0000259" key="13">
    <source>
        <dbReference type="SMART" id="SM00235"/>
    </source>
</evidence>
<evidence type="ECO:0000256" key="10">
    <source>
        <dbReference type="PIRSR" id="PIRSR621190-1"/>
    </source>
</evidence>
<feature type="binding site" evidence="11">
    <location>
        <position position="233"/>
    </location>
    <ligand>
        <name>Zn(2+)</name>
        <dbReference type="ChEBI" id="CHEBI:29105"/>
        <label>1</label>
    </ligand>
</feature>
<dbReference type="PANTHER" id="PTHR10201">
    <property type="entry name" value="MATRIX METALLOPROTEINASE"/>
    <property type="match status" value="1"/>
</dbReference>
<comment type="cofactor">
    <cofactor evidence="11">
        <name>Ca(2+)</name>
        <dbReference type="ChEBI" id="CHEBI:29108"/>
    </cofactor>
    <text evidence="11">Can bind about 5 Ca(2+) ions per subunit.</text>
</comment>
<dbReference type="GO" id="GO:0006508">
    <property type="term" value="P:proteolysis"/>
    <property type="evidence" value="ECO:0007669"/>
    <property type="project" value="UniProtKB-KW"/>
</dbReference>
<keyword evidence="7" id="KW-0482">Metalloprotease</keyword>
<feature type="active site" evidence="10">
    <location>
        <position position="268"/>
    </location>
</feature>
<keyword evidence="15" id="KW-1185">Reference proteome</keyword>